<evidence type="ECO:0000313" key="2">
    <source>
        <dbReference type="EMBL" id="AHG90737.1"/>
    </source>
</evidence>
<dbReference type="InParanoid" id="W0RJY5"/>
<protein>
    <recommendedName>
        <fullName evidence="4">Lipoprotein</fullName>
    </recommendedName>
</protein>
<dbReference type="eggNOG" id="ENOG5033XWF">
    <property type="taxonomic scope" value="Bacteria"/>
</dbReference>
<dbReference type="KEGG" id="gba:J421_3200"/>
<dbReference type="STRING" id="861299.J421_3200"/>
<sequence length="216" mass="23790">MRDRHLFSRLALGAVVALAAAACAPRARPLAGAPTPVVKLPSTALPNGARRIVFKWDYREQEGFSARGEGVARIIAPDSARMDFFVDGGFGGGWAILIGDQLTIPGPDFVRRFIPPAAMLWATLGRLTVPAARDTTARVVGDTLRADIGTDPTWRVTFVGPRLTRVERIDGGRIQEWVTRDAETLRYENESAHRTLTLHIERTEEVSGFDSSIWKR</sequence>
<dbReference type="OrthoDB" id="9788049at2"/>
<feature type="chain" id="PRO_5004794302" description="Lipoprotein" evidence="1">
    <location>
        <begin position="20"/>
        <end position="216"/>
    </location>
</feature>
<dbReference type="HOGENOM" id="CLU_1276137_0_0_0"/>
<reference evidence="2 3" key="1">
    <citation type="journal article" date="2014" name="Genome Announc.">
        <title>Genome Sequence and Methylome of Soil Bacterium Gemmatirosa kalamazoonensis KBS708T, a Member of the Rarely Cultivated Gemmatimonadetes Phylum.</title>
        <authorList>
            <person name="Debruyn J.M."/>
            <person name="Radosevich M."/>
            <person name="Wommack K.E."/>
            <person name="Polson S.W."/>
            <person name="Hauser L.J."/>
            <person name="Fawaz M.N."/>
            <person name="Korlach J."/>
            <person name="Tsai Y.C."/>
        </authorList>
    </citation>
    <scope>NUCLEOTIDE SEQUENCE [LARGE SCALE GENOMIC DNA]</scope>
    <source>
        <strain evidence="2 3">KBS708</strain>
    </source>
</reference>
<accession>W0RJY5</accession>
<organism evidence="2 3">
    <name type="scientific">Gemmatirosa kalamazoonensis</name>
    <dbReference type="NCBI Taxonomy" id="861299"/>
    <lineage>
        <taxon>Bacteria</taxon>
        <taxon>Pseudomonadati</taxon>
        <taxon>Gemmatimonadota</taxon>
        <taxon>Gemmatimonadia</taxon>
        <taxon>Gemmatimonadales</taxon>
        <taxon>Gemmatimonadaceae</taxon>
        <taxon>Gemmatirosa</taxon>
    </lineage>
</organism>
<dbReference type="RefSeq" id="WP_148306356.1">
    <property type="nucleotide sequence ID" value="NZ_CP007128.1"/>
</dbReference>
<keyword evidence="1" id="KW-0732">Signal</keyword>
<dbReference type="PROSITE" id="PS51257">
    <property type="entry name" value="PROKAR_LIPOPROTEIN"/>
    <property type="match status" value="1"/>
</dbReference>
<dbReference type="AlphaFoldDB" id="W0RJY5"/>
<dbReference type="EMBL" id="CP007128">
    <property type="protein sequence ID" value="AHG90737.1"/>
    <property type="molecule type" value="Genomic_DNA"/>
</dbReference>
<proteinExistence type="predicted"/>
<name>W0RJY5_9BACT</name>
<gene>
    <name evidence="2" type="ORF">J421_3200</name>
</gene>
<evidence type="ECO:0000256" key="1">
    <source>
        <dbReference type="SAM" id="SignalP"/>
    </source>
</evidence>
<dbReference type="Proteomes" id="UP000019151">
    <property type="component" value="Chromosome"/>
</dbReference>
<evidence type="ECO:0008006" key="4">
    <source>
        <dbReference type="Google" id="ProtNLM"/>
    </source>
</evidence>
<evidence type="ECO:0000313" key="3">
    <source>
        <dbReference type="Proteomes" id="UP000019151"/>
    </source>
</evidence>
<keyword evidence="3" id="KW-1185">Reference proteome</keyword>
<feature type="signal peptide" evidence="1">
    <location>
        <begin position="1"/>
        <end position="19"/>
    </location>
</feature>